<comment type="caution">
    <text evidence="2">The sequence shown here is derived from an EMBL/GenBank/DDBJ whole genome shotgun (WGS) entry which is preliminary data.</text>
</comment>
<dbReference type="PANTHER" id="PTHR43190">
    <property type="entry name" value="N-ACETYL-D-GLUCOSAMINE KINASE"/>
    <property type="match status" value="1"/>
</dbReference>
<dbReference type="RefSeq" id="WP_205171928.1">
    <property type="nucleotide sequence ID" value="NZ_JAFBDZ010000002.1"/>
</dbReference>
<evidence type="ECO:0000259" key="1">
    <source>
        <dbReference type="Pfam" id="PF01869"/>
    </source>
</evidence>
<gene>
    <name evidence="2" type="ORF">JOC86_002158</name>
</gene>
<organism evidence="2 3">
    <name type="scientific">Rossellomorea pakistanensis</name>
    <dbReference type="NCBI Taxonomy" id="992288"/>
    <lineage>
        <taxon>Bacteria</taxon>
        <taxon>Bacillati</taxon>
        <taxon>Bacillota</taxon>
        <taxon>Bacilli</taxon>
        <taxon>Bacillales</taxon>
        <taxon>Bacillaceae</taxon>
        <taxon>Rossellomorea</taxon>
    </lineage>
</organism>
<sequence length="304" mass="32634">MKKVIGIDAGGTKTEALVLDHLKNVLFETKAGHGNPAVSYEETLKNISICMKNCFQYTGSNQISNIVIGMAGAGAGDTSKRLVKDLKKLTSVPILVISDAQLAFYSLIGNQNGILTIAGTGSISYGRNDNHEKITGGWGHLLGDPGSAYSIAVEACKTIFLEEETSKPFSPLSRALLQEIQADNSRGLKGFIYSSTKGAIAQLAIIVHKEAIAGNEQAVMFLSNAGHQLAGQAIRLIDQLMITDDFLVAMKGSVLEKSQFVQSAFKQAVMVHSPRVKFLTQELSPAIGAMEVLKNLEKGMIHRD</sequence>
<feature type="domain" description="ATPase BadF/BadG/BcrA/BcrD type" evidence="1">
    <location>
        <begin position="5"/>
        <end position="290"/>
    </location>
</feature>
<accession>A0ABS2NCM7</accession>
<dbReference type="Proteomes" id="UP001646157">
    <property type="component" value="Unassembled WGS sequence"/>
</dbReference>
<dbReference type="PANTHER" id="PTHR43190:SF3">
    <property type="entry name" value="N-ACETYL-D-GLUCOSAMINE KINASE"/>
    <property type="match status" value="1"/>
</dbReference>
<dbReference type="EMBL" id="JAFBDZ010000002">
    <property type="protein sequence ID" value="MBM7585616.1"/>
    <property type="molecule type" value="Genomic_DNA"/>
</dbReference>
<dbReference type="Pfam" id="PF01869">
    <property type="entry name" value="BcrAD_BadFG"/>
    <property type="match status" value="1"/>
</dbReference>
<dbReference type="InterPro" id="IPR052519">
    <property type="entry name" value="Euk-type_GlcNAc_Kinase"/>
</dbReference>
<keyword evidence="3" id="KW-1185">Reference proteome</keyword>
<dbReference type="CDD" id="cd24007">
    <property type="entry name" value="ASKHA_NBD_eukNAGK-like"/>
    <property type="match status" value="1"/>
</dbReference>
<reference evidence="2 3" key="1">
    <citation type="submission" date="2021-01" db="EMBL/GenBank/DDBJ databases">
        <title>Genomic Encyclopedia of Type Strains, Phase IV (KMG-IV): sequencing the most valuable type-strain genomes for metagenomic binning, comparative biology and taxonomic classification.</title>
        <authorList>
            <person name="Goeker M."/>
        </authorList>
    </citation>
    <scope>NUCLEOTIDE SEQUENCE [LARGE SCALE GENOMIC DNA]</scope>
    <source>
        <strain evidence="2 3">DSM 24834</strain>
    </source>
</reference>
<dbReference type="SUPFAM" id="SSF53067">
    <property type="entry name" value="Actin-like ATPase domain"/>
    <property type="match status" value="2"/>
</dbReference>
<dbReference type="InterPro" id="IPR002731">
    <property type="entry name" value="ATPase_BadF"/>
</dbReference>
<dbReference type="InterPro" id="IPR043129">
    <property type="entry name" value="ATPase_NBD"/>
</dbReference>
<evidence type="ECO:0000313" key="3">
    <source>
        <dbReference type="Proteomes" id="UP001646157"/>
    </source>
</evidence>
<dbReference type="Gene3D" id="3.30.420.40">
    <property type="match status" value="2"/>
</dbReference>
<protein>
    <submittedName>
        <fullName evidence="2">N-acetylglucosamine kinase-like BadF-type ATPase</fullName>
    </submittedName>
</protein>
<proteinExistence type="predicted"/>
<name>A0ABS2NCM7_9BACI</name>
<evidence type="ECO:0000313" key="2">
    <source>
        <dbReference type="EMBL" id="MBM7585616.1"/>
    </source>
</evidence>